<evidence type="ECO:0000256" key="1">
    <source>
        <dbReference type="ARBA" id="ARBA00038125"/>
    </source>
</evidence>
<accession>A0A7R9JTY2</accession>
<dbReference type="EMBL" id="OE840077">
    <property type="protein sequence ID" value="CAD7589453.1"/>
    <property type="molecule type" value="Genomic_DNA"/>
</dbReference>
<dbReference type="PANTHER" id="PTHR46949">
    <property type="entry name" value="LEUCINE REPEAT ADAPTER PROTEIN 25"/>
    <property type="match status" value="1"/>
</dbReference>
<reference evidence="3" key="1">
    <citation type="submission" date="2020-11" db="EMBL/GenBank/DDBJ databases">
        <authorList>
            <person name="Tran Van P."/>
        </authorList>
    </citation>
    <scope>NUCLEOTIDE SEQUENCE</scope>
</reference>
<comment type="similarity">
    <text evidence="1">Belongs to the FAM89 family.</text>
</comment>
<protein>
    <submittedName>
        <fullName evidence="3">Uncharacterized protein</fullName>
    </submittedName>
</protein>
<gene>
    <name evidence="3" type="ORF">TGEB3V08_LOCUS3399</name>
</gene>
<feature type="compositionally biased region" description="Pro residues" evidence="2">
    <location>
        <begin position="25"/>
        <end position="34"/>
    </location>
</feature>
<proteinExistence type="inferred from homology"/>
<dbReference type="PANTHER" id="PTHR46949:SF1">
    <property type="entry name" value="AT07979P2"/>
    <property type="match status" value="1"/>
</dbReference>
<evidence type="ECO:0000256" key="2">
    <source>
        <dbReference type="SAM" id="MobiDB-lite"/>
    </source>
</evidence>
<feature type="compositionally biased region" description="Polar residues" evidence="2">
    <location>
        <begin position="79"/>
        <end position="89"/>
    </location>
</feature>
<feature type="region of interest" description="Disordered" evidence="2">
    <location>
        <begin position="1"/>
        <end position="96"/>
    </location>
</feature>
<organism evidence="3">
    <name type="scientific">Timema genevievae</name>
    <name type="common">Walking stick</name>
    <dbReference type="NCBI Taxonomy" id="629358"/>
    <lineage>
        <taxon>Eukaryota</taxon>
        <taxon>Metazoa</taxon>
        <taxon>Ecdysozoa</taxon>
        <taxon>Arthropoda</taxon>
        <taxon>Hexapoda</taxon>
        <taxon>Insecta</taxon>
        <taxon>Pterygota</taxon>
        <taxon>Neoptera</taxon>
        <taxon>Polyneoptera</taxon>
        <taxon>Phasmatodea</taxon>
        <taxon>Timematodea</taxon>
        <taxon>Timematoidea</taxon>
        <taxon>Timematidae</taxon>
        <taxon>Timema</taxon>
    </lineage>
</organism>
<dbReference type="AlphaFoldDB" id="A0A7R9JTY2"/>
<evidence type="ECO:0000313" key="3">
    <source>
        <dbReference type="EMBL" id="CAD7589453.1"/>
    </source>
</evidence>
<name>A0A7R9JTY2_TIMGE</name>
<sequence length="605" mass="65923">MTGVAAAGNSCGGGGTPVNRLLTRPLPPPPVPPRPSKERVAEALAKTRKNGDAGIRSRPVAPKPQSVPTRRAPPPPNGSRKSTPPSGTADQPLHKDASTGTKLVSQEAGNRPLPHKDAGGEAFQTVQNRVEVSTVLRAAPAEPTLRAAAPRACCVVVAGPPSAGDGPSSVLRLLKNPVPDENLNLLSSHAVKSKTSKVVTFSSVAKISCQSRYSSSVSVGIWCLLPRLTCPACIGIISWRRRYSWGHGAEQSNSFLPQNQHQELRAMLESWPTKQLQSNLHRNKPYDREVMTSILEASILTLTPRWWHRSLSRVHPWRVSTGTRDEMMVVEAVGADSSLFPWSVSSHLGNILTPGYILSVLMAEWSGRLTTGLEDPGYILSFGLRQLDLSLLSQLWSLNQSIQEFRQLLQDQEDNAALSPPSPSSADEGEEFYSPVRYHAPPQLPPGLQQLAAVPEQYQLSSSSSQSSIEYGDVAVYCFMDNIVHEAVQCSKDSIHEAEHCTKDTIHKAVGGREGDVATEGWPECSHRCLRSTAAGTLRPEAVVQALQVLEVREKIERGNTPEEQQQQHVLETNTAGLDDGEKALVREMCNVVWRKLEEGPGHRR</sequence>